<keyword evidence="2" id="KW-1133">Transmembrane helix</keyword>
<evidence type="ECO:0000256" key="1">
    <source>
        <dbReference type="SAM" id="MobiDB-lite"/>
    </source>
</evidence>
<keyword evidence="4" id="KW-1185">Reference proteome</keyword>
<organism evidence="3 4">
    <name type="scientific">Acrocarpospora corrugata</name>
    <dbReference type="NCBI Taxonomy" id="35763"/>
    <lineage>
        <taxon>Bacteria</taxon>
        <taxon>Bacillati</taxon>
        <taxon>Actinomycetota</taxon>
        <taxon>Actinomycetes</taxon>
        <taxon>Streptosporangiales</taxon>
        <taxon>Streptosporangiaceae</taxon>
        <taxon>Acrocarpospora</taxon>
    </lineage>
</organism>
<evidence type="ECO:0000256" key="2">
    <source>
        <dbReference type="SAM" id="Phobius"/>
    </source>
</evidence>
<sequence>MRRAAARQARQERRAPPPVAAEPPPPETPPEKSWADRLNTLTTFGPPITIITGLLIWYGYVATYQRFRFFGVYLELADLSNQDLILFGVETIYPAAALLLFGFLLILLVHAVVTRQLAAGRNRTMRVVAALSMAGGAALTVRGLIGLVNARVSADESPGVTPLSLAFGAPLLVYGLWILSRTGRDFLSAGATRTARIIAAGIAVVGLFWGGGSLAAEVGVARGLEDAKTLATRPAVVLYCKEPIIDVPPEIQYDDFGEAFPHRHRYQGFRLLLESHDRLFLVPLTWQPTDTTVAISTFVLPYDDGIRLQLMAP</sequence>
<feature type="transmembrane region" description="Helical" evidence="2">
    <location>
        <begin position="160"/>
        <end position="179"/>
    </location>
</feature>
<keyword evidence="2" id="KW-0472">Membrane</keyword>
<name>A0A5M3VX03_9ACTN</name>
<evidence type="ECO:0000313" key="3">
    <source>
        <dbReference type="EMBL" id="GER99300.1"/>
    </source>
</evidence>
<feature type="compositionally biased region" description="Pro residues" evidence="1">
    <location>
        <begin position="16"/>
        <end position="28"/>
    </location>
</feature>
<dbReference type="Proteomes" id="UP000334990">
    <property type="component" value="Unassembled WGS sequence"/>
</dbReference>
<feature type="region of interest" description="Disordered" evidence="1">
    <location>
        <begin position="1"/>
        <end position="33"/>
    </location>
</feature>
<proteinExistence type="predicted"/>
<feature type="transmembrane region" description="Helical" evidence="2">
    <location>
        <begin position="41"/>
        <end position="60"/>
    </location>
</feature>
<evidence type="ECO:0000313" key="4">
    <source>
        <dbReference type="Proteomes" id="UP000334990"/>
    </source>
</evidence>
<feature type="transmembrane region" description="Helical" evidence="2">
    <location>
        <begin position="92"/>
        <end position="113"/>
    </location>
</feature>
<dbReference type="RefSeq" id="WP_155335698.1">
    <property type="nucleotide sequence ID" value="NZ_BAAABN010000093.1"/>
</dbReference>
<feature type="transmembrane region" description="Helical" evidence="2">
    <location>
        <begin position="125"/>
        <end position="148"/>
    </location>
</feature>
<gene>
    <name evidence="3" type="ORF">Acor_13640</name>
</gene>
<accession>A0A5M3VX03</accession>
<dbReference type="AlphaFoldDB" id="A0A5M3VX03"/>
<comment type="caution">
    <text evidence="3">The sequence shown here is derived from an EMBL/GenBank/DDBJ whole genome shotgun (WGS) entry which is preliminary data.</text>
</comment>
<dbReference type="EMBL" id="BLAD01000039">
    <property type="protein sequence ID" value="GER99300.1"/>
    <property type="molecule type" value="Genomic_DNA"/>
</dbReference>
<dbReference type="OrthoDB" id="4350047at2"/>
<keyword evidence="2" id="KW-0812">Transmembrane</keyword>
<reference evidence="3 4" key="1">
    <citation type="submission" date="2019-10" db="EMBL/GenBank/DDBJ databases">
        <title>Whole genome shotgun sequence of Acrocarpospora corrugata NBRC 13972.</title>
        <authorList>
            <person name="Ichikawa N."/>
            <person name="Kimura A."/>
            <person name="Kitahashi Y."/>
            <person name="Komaki H."/>
            <person name="Oguchi A."/>
        </authorList>
    </citation>
    <scope>NUCLEOTIDE SEQUENCE [LARGE SCALE GENOMIC DNA]</scope>
    <source>
        <strain evidence="3 4">NBRC 13972</strain>
    </source>
</reference>
<protein>
    <submittedName>
        <fullName evidence="3">Uncharacterized protein</fullName>
    </submittedName>
</protein>